<gene>
    <name evidence="4" type="primary">LOC107064129</name>
</gene>
<feature type="compositionally biased region" description="Low complexity" evidence="1">
    <location>
        <begin position="106"/>
        <end position="118"/>
    </location>
</feature>
<reference evidence="4" key="1">
    <citation type="submission" date="2025-08" db="UniProtKB">
        <authorList>
            <consortium name="RefSeq"/>
        </authorList>
    </citation>
    <scope>IDENTIFICATION</scope>
    <source>
        <tissue evidence="4">Whole body</tissue>
    </source>
</reference>
<dbReference type="RefSeq" id="XP_015171963.1">
    <property type="nucleotide sequence ID" value="XM_015316477.1"/>
</dbReference>
<dbReference type="SUPFAM" id="SSF46785">
    <property type="entry name" value="Winged helix' DNA-binding domain"/>
    <property type="match status" value="1"/>
</dbReference>
<dbReference type="GeneID" id="107064129"/>
<dbReference type="Gene3D" id="1.10.10.10">
    <property type="entry name" value="Winged helix-like DNA-binding domain superfamily/Winged helix DNA-binding domain"/>
    <property type="match status" value="1"/>
</dbReference>
<feature type="domain" description="H15" evidence="2">
    <location>
        <begin position="5"/>
        <end position="74"/>
    </location>
</feature>
<organism evidence="3 4">
    <name type="scientific">Polistes dominula</name>
    <name type="common">European paper wasp</name>
    <name type="synonym">Vespa dominula</name>
    <dbReference type="NCBI Taxonomy" id="743375"/>
    <lineage>
        <taxon>Eukaryota</taxon>
        <taxon>Metazoa</taxon>
        <taxon>Ecdysozoa</taxon>
        <taxon>Arthropoda</taxon>
        <taxon>Hexapoda</taxon>
        <taxon>Insecta</taxon>
        <taxon>Pterygota</taxon>
        <taxon>Neoptera</taxon>
        <taxon>Endopterygota</taxon>
        <taxon>Hymenoptera</taxon>
        <taxon>Apocrita</taxon>
        <taxon>Aculeata</taxon>
        <taxon>Vespoidea</taxon>
        <taxon>Vespidae</taxon>
        <taxon>Polistinae</taxon>
        <taxon>Polistini</taxon>
        <taxon>Polistes</taxon>
    </lineage>
</organism>
<protein>
    <submittedName>
        <fullName evidence="4">Uncharacterized protein LOC107064129</fullName>
    </submittedName>
</protein>
<evidence type="ECO:0000259" key="2">
    <source>
        <dbReference type="PROSITE" id="PS51504"/>
    </source>
</evidence>
<dbReference type="InterPro" id="IPR036388">
    <property type="entry name" value="WH-like_DNA-bd_sf"/>
</dbReference>
<feature type="region of interest" description="Disordered" evidence="1">
    <location>
        <begin position="91"/>
        <end position="282"/>
    </location>
</feature>
<sequence>MVRPSNPLLMSVVLDAVENLSDKKGSTVRDIIDFVRQNSNGSFRNLTMQIRRALKHAVNASLLRHRGGRYKILLSINPISVQQSMTEDTKFTDGLNDKLSNESPGRSIRSIKNSNSKKQTGKQTHRNKRIESRNRESTNRRKCREPKEKVRSKLKQRRKTGRRDEENDNWTLPVRRKQFNDNKMSEIMDNDLSRSNNDHSYEKISNYDSDISDDNSYDKSANSNNTLYSRDEECSSFPERKRSSIKQEHKGQSSKVRPRKRSSSRNRVLQRSNYNQNQNDQQQLEIEEIPNDHLEDARMDCEQVSGNGVEHIDIELSNPNVDRDCKPNNSGSGSTF</sequence>
<feature type="compositionally biased region" description="Basic and acidic residues" evidence="1">
    <location>
        <begin position="91"/>
        <end position="100"/>
    </location>
</feature>
<dbReference type="Proteomes" id="UP000694924">
    <property type="component" value="Unplaced"/>
</dbReference>
<evidence type="ECO:0000313" key="4">
    <source>
        <dbReference type="RefSeq" id="XP_015171963.1"/>
    </source>
</evidence>
<feature type="compositionally biased region" description="Basic and acidic residues" evidence="1">
    <location>
        <begin position="129"/>
        <end position="151"/>
    </location>
</feature>
<feature type="compositionally biased region" description="Low complexity" evidence="1">
    <location>
        <begin position="265"/>
        <end position="282"/>
    </location>
</feature>
<feature type="compositionally biased region" description="Basic residues" evidence="1">
    <location>
        <begin position="119"/>
        <end position="128"/>
    </location>
</feature>
<name>A0ABM1HVH6_POLDO</name>
<dbReference type="PROSITE" id="PS51504">
    <property type="entry name" value="H15"/>
    <property type="match status" value="1"/>
</dbReference>
<evidence type="ECO:0000256" key="1">
    <source>
        <dbReference type="SAM" id="MobiDB-lite"/>
    </source>
</evidence>
<feature type="compositionally biased region" description="Basic and acidic residues" evidence="1">
    <location>
        <begin position="229"/>
        <end position="251"/>
    </location>
</feature>
<dbReference type="InterPro" id="IPR036390">
    <property type="entry name" value="WH_DNA-bd_sf"/>
</dbReference>
<feature type="compositionally biased region" description="Basic residues" evidence="1">
    <location>
        <begin position="152"/>
        <end position="161"/>
    </location>
</feature>
<accession>A0ABM1HVH6</accession>
<keyword evidence="3" id="KW-1185">Reference proteome</keyword>
<proteinExistence type="predicted"/>
<dbReference type="InterPro" id="IPR005818">
    <property type="entry name" value="Histone_H1/H5_H15"/>
</dbReference>
<dbReference type="Pfam" id="PF00538">
    <property type="entry name" value="Linker_histone"/>
    <property type="match status" value="1"/>
</dbReference>
<evidence type="ECO:0000313" key="3">
    <source>
        <dbReference type="Proteomes" id="UP000694924"/>
    </source>
</evidence>